<comment type="caution">
    <text evidence="4">The sequence shown here is derived from an EMBL/GenBank/DDBJ whole genome shotgun (WGS) entry which is preliminary data.</text>
</comment>
<feature type="domain" description="Carrier" evidence="3">
    <location>
        <begin position="524"/>
        <end position="601"/>
    </location>
</feature>
<dbReference type="InterPro" id="IPR045851">
    <property type="entry name" value="AMP-bd_C_sf"/>
</dbReference>
<dbReference type="CDD" id="cd05930">
    <property type="entry name" value="A_NRPS"/>
    <property type="match status" value="1"/>
</dbReference>
<name>A0ABS4FUI2_9BACL</name>
<dbReference type="InterPro" id="IPR042099">
    <property type="entry name" value="ANL_N_sf"/>
</dbReference>
<accession>A0ABS4FUI2</accession>
<dbReference type="Proteomes" id="UP001519272">
    <property type="component" value="Unassembled WGS sequence"/>
</dbReference>
<dbReference type="Gene3D" id="3.30.300.30">
    <property type="match status" value="1"/>
</dbReference>
<dbReference type="InterPro" id="IPR036736">
    <property type="entry name" value="ACP-like_sf"/>
</dbReference>
<proteinExistence type="predicted"/>
<protein>
    <submittedName>
        <fullName evidence="4">Amino acid adenylation domain-containing protein</fullName>
    </submittedName>
</protein>
<evidence type="ECO:0000313" key="5">
    <source>
        <dbReference type="Proteomes" id="UP001519272"/>
    </source>
</evidence>
<sequence length="609" mass="68377">MSHLYTLFYEQVELHRDKIALTCGEQSMTYLQLACEVEKTATLLEQHNIVAGDYVIIYMTNSIEAIQSMLAIHKIGAVVLPLDVSLPLERIKRTYEDTHAAVVLSNHDKLSTLMDVNTIVIPSLNVNKDGDTELCLSEYQASENVMPSLYRRSETDIAFCIYTSGSEGKPKGVLLPHHTICNQIEGKKQLLGLSANSILCQSLSIGFVASIWQIYGSLTLGAHLVIYPDDIIKNPLVLFDKVNQDRVDVISIVPQLLRSYCLLIQGKHNKASFEHLKYVILTGEKLSGDIVRSFYQHHHIPIINAYGQSECSDDTFYYEVPFDFADVHVPIGYPTIGVSPFILDEQLHILEGACKGELSIGGPCLSSGYLNDTTLTNVKFIYPDSHTTKVFRTGDYVERTEEGVYIYLGRLDNQIKVRGYRISLEEIEYYMQQFSGVEKAAVAAREDGAGNKEIIGFYLSSDEVDHPSLKQFLQQILAPYAVPSRFIKLDQFIYTASGKCDRKKMLVEYAGSSTDTTKMDATELELEDKVLKIIKAVVSADSVGNLTKHTTFEELSITSMLFIQIVVACEDLFNIMFDEEMISYAQFQQVSDLISYITTKKDTAKEVHI</sequence>
<evidence type="ECO:0000256" key="1">
    <source>
        <dbReference type="ARBA" id="ARBA00022450"/>
    </source>
</evidence>
<keyword evidence="5" id="KW-1185">Reference proteome</keyword>
<dbReference type="InterPro" id="IPR009081">
    <property type="entry name" value="PP-bd_ACP"/>
</dbReference>
<dbReference type="Pfam" id="PF00501">
    <property type="entry name" value="AMP-binding"/>
    <property type="match status" value="1"/>
</dbReference>
<keyword evidence="2" id="KW-0597">Phosphoprotein</keyword>
<dbReference type="PANTHER" id="PTHR44845">
    <property type="entry name" value="CARRIER DOMAIN-CONTAINING PROTEIN"/>
    <property type="match status" value="1"/>
</dbReference>
<dbReference type="EMBL" id="JAGGKG010000013">
    <property type="protein sequence ID" value="MBP1906190.1"/>
    <property type="molecule type" value="Genomic_DNA"/>
</dbReference>
<evidence type="ECO:0000256" key="2">
    <source>
        <dbReference type="ARBA" id="ARBA00022553"/>
    </source>
</evidence>
<dbReference type="Pfam" id="PF00550">
    <property type="entry name" value="PP-binding"/>
    <property type="match status" value="1"/>
</dbReference>
<dbReference type="InterPro" id="IPR000873">
    <property type="entry name" value="AMP-dep_synth/lig_dom"/>
</dbReference>
<dbReference type="RefSeq" id="WP_210089793.1">
    <property type="nucleotide sequence ID" value="NZ_JAGGKG010000013.1"/>
</dbReference>
<evidence type="ECO:0000313" key="4">
    <source>
        <dbReference type="EMBL" id="MBP1906190.1"/>
    </source>
</evidence>
<dbReference type="PANTHER" id="PTHR44845:SF6">
    <property type="entry name" value="BETA-ALANINE-ACTIVATING ENZYME"/>
    <property type="match status" value="1"/>
</dbReference>
<dbReference type="PROSITE" id="PS50075">
    <property type="entry name" value="CARRIER"/>
    <property type="match status" value="1"/>
</dbReference>
<reference evidence="4 5" key="1">
    <citation type="submission" date="2021-03" db="EMBL/GenBank/DDBJ databases">
        <title>Genomic Encyclopedia of Type Strains, Phase IV (KMG-IV): sequencing the most valuable type-strain genomes for metagenomic binning, comparative biology and taxonomic classification.</title>
        <authorList>
            <person name="Goeker M."/>
        </authorList>
    </citation>
    <scope>NUCLEOTIDE SEQUENCE [LARGE SCALE GENOMIC DNA]</scope>
    <source>
        <strain evidence="4 5">DSM 14349</strain>
    </source>
</reference>
<keyword evidence="1" id="KW-0596">Phosphopantetheine</keyword>
<organism evidence="4 5">
    <name type="scientific">Paenibacillus turicensis</name>
    <dbReference type="NCBI Taxonomy" id="160487"/>
    <lineage>
        <taxon>Bacteria</taxon>
        <taxon>Bacillati</taxon>
        <taxon>Bacillota</taxon>
        <taxon>Bacilli</taxon>
        <taxon>Bacillales</taxon>
        <taxon>Paenibacillaceae</taxon>
        <taxon>Paenibacillus</taxon>
    </lineage>
</organism>
<dbReference type="Gene3D" id="3.40.50.12780">
    <property type="entry name" value="N-terminal domain of ligase-like"/>
    <property type="match status" value="1"/>
</dbReference>
<gene>
    <name evidence="4" type="ORF">J2Z32_002839</name>
</gene>
<dbReference type="SUPFAM" id="SSF47336">
    <property type="entry name" value="ACP-like"/>
    <property type="match status" value="1"/>
</dbReference>
<dbReference type="Gene3D" id="1.10.1200.10">
    <property type="entry name" value="ACP-like"/>
    <property type="match status" value="1"/>
</dbReference>
<evidence type="ECO:0000259" key="3">
    <source>
        <dbReference type="PROSITE" id="PS50075"/>
    </source>
</evidence>
<dbReference type="SUPFAM" id="SSF56801">
    <property type="entry name" value="Acetyl-CoA synthetase-like"/>
    <property type="match status" value="1"/>
</dbReference>